<dbReference type="AlphaFoldDB" id="A0A6P2BTQ5"/>
<dbReference type="InterPro" id="IPR037401">
    <property type="entry name" value="SnoaL-like"/>
</dbReference>
<reference evidence="2 3" key="1">
    <citation type="submission" date="2018-11" db="EMBL/GenBank/DDBJ databases">
        <title>Trebonia kvetii gen.nov., sp.nov., a novel acidophilic actinobacterium, and proposal of the new actinobacterial family Treboniaceae fam. nov.</title>
        <authorList>
            <person name="Rapoport D."/>
            <person name="Sagova-Mareckova M."/>
            <person name="Sedlacek I."/>
            <person name="Provaznik J."/>
            <person name="Kralova S."/>
            <person name="Pavlinic D."/>
            <person name="Benes V."/>
            <person name="Kopecky J."/>
        </authorList>
    </citation>
    <scope>NUCLEOTIDE SEQUENCE [LARGE SCALE GENOMIC DNA]</scope>
    <source>
        <strain evidence="2 3">15Tr583</strain>
    </source>
</reference>
<dbReference type="Proteomes" id="UP000460272">
    <property type="component" value="Unassembled WGS sequence"/>
</dbReference>
<evidence type="ECO:0000313" key="2">
    <source>
        <dbReference type="EMBL" id="TVZ02489.1"/>
    </source>
</evidence>
<evidence type="ECO:0000259" key="1">
    <source>
        <dbReference type="Pfam" id="PF13577"/>
    </source>
</evidence>
<organism evidence="2 3">
    <name type="scientific">Trebonia kvetii</name>
    <dbReference type="NCBI Taxonomy" id="2480626"/>
    <lineage>
        <taxon>Bacteria</taxon>
        <taxon>Bacillati</taxon>
        <taxon>Actinomycetota</taxon>
        <taxon>Actinomycetes</taxon>
        <taxon>Streptosporangiales</taxon>
        <taxon>Treboniaceae</taxon>
        <taxon>Trebonia</taxon>
    </lineage>
</organism>
<dbReference type="OrthoDB" id="9180262at2"/>
<gene>
    <name evidence="2" type="ORF">EAS64_27245</name>
</gene>
<keyword evidence="3" id="KW-1185">Reference proteome</keyword>
<dbReference type="RefSeq" id="WP_145857547.1">
    <property type="nucleotide sequence ID" value="NZ_RPFW01000005.1"/>
</dbReference>
<proteinExistence type="predicted"/>
<evidence type="ECO:0000313" key="3">
    <source>
        <dbReference type="Proteomes" id="UP000460272"/>
    </source>
</evidence>
<dbReference type="Gene3D" id="3.10.450.50">
    <property type="match status" value="1"/>
</dbReference>
<sequence length="136" mass="15092">MAVPSDLHGLSSEDVLAIQYVIMKYGFLIDDREFDRLGEVFTDDAVVDYRPSGEGPFAGLAEIDRAMRTLRHPVQHMLVSHTIDSASGDEVVTRTKALIPLHEGGIADIAYRDVLVRTPAGWRIKDKSIRGYRVGP</sequence>
<dbReference type="Pfam" id="PF13577">
    <property type="entry name" value="SnoaL_4"/>
    <property type="match status" value="1"/>
</dbReference>
<accession>A0A6P2BTQ5</accession>
<dbReference type="EMBL" id="RPFW01000005">
    <property type="protein sequence ID" value="TVZ02489.1"/>
    <property type="molecule type" value="Genomic_DNA"/>
</dbReference>
<dbReference type="InterPro" id="IPR032710">
    <property type="entry name" value="NTF2-like_dom_sf"/>
</dbReference>
<name>A0A6P2BTQ5_9ACTN</name>
<protein>
    <submittedName>
        <fullName evidence="2">Nuclear transport factor 2 family protein</fullName>
    </submittedName>
</protein>
<dbReference type="SUPFAM" id="SSF54427">
    <property type="entry name" value="NTF2-like"/>
    <property type="match status" value="1"/>
</dbReference>
<feature type="domain" description="SnoaL-like" evidence="1">
    <location>
        <begin position="12"/>
        <end position="125"/>
    </location>
</feature>
<comment type="caution">
    <text evidence="2">The sequence shown here is derived from an EMBL/GenBank/DDBJ whole genome shotgun (WGS) entry which is preliminary data.</text>
</comment>